<keyword evidence="4 7" id="KW-0238">DNA-binding</keyword>
<protein>
    <recommendedName>
        <fullName evidence="12">Two-component system response regulator</fullName>
    </recommendedName>
</protein>
<feature type="modified residue" description="4-aspartylphosphate" evidence="6">
    <location>
        <position position="56"/>
    </location>
</feature>
<keyword evidence="3" id="KW-0805">Transcription regulation</keyword>
<dbReference type="RefSeq" id="WP_128985775.1">
    <property type="nucleotide sequence ID" value="NZ_PDJZ01000002.1"/>
</dbReference>
<dbReference type="InterPro" id="IPR001789">
    <property type="entry name" value="Sig_transdc_resp-reg_receiver"/>
</dbReference>
<name>A0A4Q0ZPK7_9BACT</name>
<evidence type="ECO:0000256" key="2">
    <source>
        <dbReference type="ARBA" id="ARBA00023012"/>
    </source>
</evidence>
<comment type="caution">
    <text evidence="10">The sequence shown here is derived from an EMBL/GenBank/DDBJ whole genome shotgun (WGS) entry which is preliminary data.</text>
</comment>
<dbReference type="SMART" id="SM00448">
    <property type="entry name" value="REC"/>
    <property type="match status" value="1"/>
</dbReference>
<dbReference type="GO" id="GO:0006355">
    <property type="term" value="P:regulation of DNA-templated transcription"/>
    <property type="evidence" value="ECO:0007669"/>
    <property type="project" value="InterPro"/>
</dbReference>
<sequence>MVFLKQNILIIEDETETLELMVEIFQSKFSNVFSATNGYEAIEIFKNNKIDAILCDINIPKLNGLETIIKIREMDYTVPIIIISARSDTDTLFKASNCNVQGYILKPMKFEDIQYILQKVFQHQNNEYLNKDITLNSSITLDIDNCELKFEESVVKLTMKELEFMKLLIKKRGSVVPYSVIERVVWCDDVMSSTSLRTLVKNIRKKLVQDIIENVPKIGYRINI</sequence>
<evidence type="ECO:0000256" key="4">
    <source>
        <dbReference type="ARBA" id="ARBA00023125"/>
    </source>
</evidence>
<keyword evidence="1 6" id="KW-0597">Phosphoprotein</keyword>
<dbReference type="InterPro" id="IPR016032">
    <property type="entry name" value="Sig_transdc_resp-reg_C-effctor"/>
</dbReference>
<evidence type="ECO:0000256" key="5">
    <source>
        <dbReference type="ARBA" id="ARBA00023163"/>
    </source>
</evidence>
<dbReference type="PROSITE" id="PS51755">
    <property type="entry name" value="OMPR_PHOB"/>
    <property type="match status" value="1"/>
</dbReference>
<dbReference type="Gene3D" id="1.10.10.10">
    <property type="entry name" value="Winged helix-like DNA-binding domain superfamily/Winged helix DNA-binding domain"/>
    <property type="match status" value="1"/>
</dbReference>
<dbReference type="InterPro" id="IPR011006">
    <property type="entry name" value="CheY-like_superfamily"/>
</dbReference>
<dbReference type="InterPro" id="IPR036388">
    <property type="entry name" value="WH-like_DNA-bd_sf"/>
</dbReference>
<evidence type="ECO:0000313" key="11">
    <source>
        <dbReference type="Proteomes" id="UP000290870"/>
    </source>
</evidence>
<feature type="DNA-binding region" description="OmpR/PhoB-type" evidence="7">
    <location>
        <begin position="130"/>
        <end position="224"/>
    </location>
</feature>
<dbReference type="Pfam" id="PF00486">
    <property type="entry name" value="Trans_reg_C"/>
    <property type="match status" value="1"/>
</dbReference>
<evidence type="ECO:0000256" key="7">
    <source>
        <dbReference type="PROSITE-ProRule" id="PRU01091"/>
    </source>
</evidence>
<dbReference type="SMART" id="SM00862">
    <property type="entry name" value="Trans_reg_C"/>
    <property type="match status" value="1"/>
</dbReference>
<dbReference type="EMBL" id="PDJZ01000002">
    <property type="protein sequence ID" value="RXJ85548.1"/>
    <property type="molecule type" value="Genomic_DNA"/>
</dbReference>
<feature type="domain" description="Response regulatory" evidence="8">
    <location>
        <begin position="7"/>
        <end position="121"/>
    </location>
</feature>
<dbReference type="OrthoDB" id="9801841at2"/>
<dbReference type="Gene3D" id="3.40.50.2300">
    <property type="match status" value="1"/>
</dbReference>
<dbReference type="Proteomes" id="UP000290870">
    <property type="component" value="Unassembled WGS sequence"/>
</dbReference>
<dbReference type="GO" id="GO:0000156">
    <property type="term" value="F:phosphorelay response regulator activity"/>
    <property type="evidence" value="ECO:0007669"/>
    <property type="project" value="TreeGrafter"/>
</dbReference>
<reference evidence="10 11" key="1">
    <citation type="submission" date="2017-10" db="EMBL/GenBank/DDBJ databases">
        <title>Genomics of the genus Arcobacter.</title>
        <authorList>
            <person name="Perez-Cataluna A."/>
            <person name="Figueras M.J."/>
        </authorList>
    </citation>
    <scope>NUCLEOTIDE SEQUENCE [LARGE SCALE GENOMIC DNA]</scope>
    <source>
        <strain evidence="10 11">F26</strain>
    </source>
</reference>
<dbReference type="PANTHER" id="PTHR48111:SF1">
    <property type="entry name" value="TWO-COMPONENT RESPONSE REGULATOR ORR33"/>
    <property type="match status" value="1"/>
</dbReference>
<evidence type="ECO:0000256" key="1">
    <source>
        <dbReference type="ARBA" id="ARBA00022553"/>
    </source>
</evidence>
<dbReference type="SUPFAM" id="SSF52172">
    <property type="entry name" value="CheY-like"/>
    <property type="match status" value="1"/>
</dbReference>
<keyword evidence="5" id="KW-0804">Transcription</keyword>
<accession>A0A4Q0ZPK7</accession>
<dbReference type="GO" id="GO:0000976">
    <property type="term" value="F:transcription cis-regulatory region binding"/>
    <property type="evidence" value="ECO:0007669"/>
    <property type="project" value="TreeGrafter"/>
</dbReference>
<dbReference type="AlphaFoldDB" id="A0A4Q0ZPK7"/>
<evidence type="ECO:0000256" key="6">
    <source>
        <dbReference type="PROSITE-ProRule" id="PRU00169"/>
    </source>
</evidence>
<dbReference type="InterPro" id="IPR001867">
    <property type="entry name" value="OmpR/PhoB-type_DNA-bd"/>
</dbReference>
<dbReference type="InterPro" id="IPR039420">
    <property type="entry name" value="WalR-like"/>
</dbReference>
<keyword evidence="2" id="KW-0902">Two-component regulatory system</keyword>
<organism evidence="10 11">
    <name type="scientific">Arcobacter cloacae</name>
    <dbReference type="NCBI Taxonomy" id="1054034"/>
    <lineage>
        <taxon>Bacteria</taxon>
        <taxon>Pseudomonadati</taxon>
        <taxon>Campylobacterota</taxon>
        <taxon>Epsilonproteobacteria</taxon>
        <taxon>Campylobacterales</taxon>
        <taxon>Arcobacteraceae</taxon>
        <taxon>Arcobacter</taxon>
    </lineage>
</organism>
<evidence type="ECO:0000313" key="10">
    <source>
        <dbReference type="EMBL" id="RXJ85548.1"/>
    </source>
</evidence>
<dbReference type="Pfam" id="PF00072">
    <property type="entry name" value="Response_reg"/>
    <property type="match status" value="1"/>
</dbReference>
<dbReference type="GO" id="GO:0005829">
    <property type="term" value="C:cytosol"/>
    <property type="evidence" value="ECO:0007669"/>
    <property type="project" value="TreeGrafter"/>
</dbReference>
<proteinExistence type="predicted"/>
<dbReference type="GO" id="GO:0032993">
    <property type="term" value="C:protein-DNA complex"/>
    <property type="evidence" value="ECO:0007669"/>
    <property type="project" value="TreeGrafter"/>
</dbReference>
<evidence type="ECO:0000259" key="9">
    <source>
        <dbReference type="PROSITE" id="PS51755"/>
    </source>
</evidence>
<feature type="domain" description="OmpR/PhoB-type" evidence="9">
    <location>
        <begin position="130"/>
        <end position="224"/>
    </location>
</feature>
<dbReference type="CDD" id="cd00156">
    <property type="entry name" value="REC"/>
    <property type="match status" value="1"/>
</dbReference>
<dbReference type="CDD" id="cd00383">
    <property type="entry name" value="trans_reg_C"/>
    <property type="match status" value="1"/>
</dbReference>
<dbReference type="PROSITE" id="PS50110">
    <property type="entry name" value="RESPONSE_REGULATORY"/>
    <property type="match status" value="1"/>
</dbReference>
<dbReference type="SUPFAM" id="SSF46894">
    <property type="entry name" value="C-terminal effector domain of the bipartite response regulators"/>
    <property type="match status" value="1"/>
</dbReference>
<evidence type="ECO:0000259" key="8">
    <source>
        <dbReference type="PROSITE" id="PS50110"/>
    </source>
</evidence>
<evidence type="ECO:0008006" key="12">
    <source>
        <dbReference type="Google" id="ProtNLM"/>
    </source>
</evidence>
<evidence type="ECO:0000256" key="3">
    <source>
        <dbReference type="ARBA" id="ARBA00023015"/>
    </source>
</evidence>
<dbReference type="PANTHER" id="PTHR48111">
    <property type="entry name" value="REGULATOR OF RPOS"/>
    <property type="match status" value="1"/>
</dbReference>
<gene>
    <name evidence="10" type="ORF">CRU90_02925</name>
</gene>